<organism evidence="1 2">
    <name type="scientific">Boothiomyces macroporosus</name>
    <dbReference type="NCBI Taxonomy" id="261099"/>
    <lineage>
        <taxon>Eukaryota</taxon>
        <taxon>Fungi</taxon>
        <taxon>Fungi incertae sedis</taxon>
        <taxon>Chytridiomycota</taxon>
        <taxon>Chytridiomycota incertae sedis</taxon>
        <taxon>Chytridiomycetes</taxon>
        <taxon>Rhizophydiales</taxon>
        <taxon>Terramycetaceae</taxon>
        <taxon>Boothiomyces</taxon>
    </lineage>
</organism>
<evidence type="ECO:0000313" key="2">
    <source>
        <dbReference type="Proteomes" id="UP001210925"/>
    </source>
</evidence>
<accession>A0AAD5UKS8</accession>
<sequence length="344" mass="39437">MQVEAKVQNKIQNAFSANVPSSSKTPRTVHSLDDKIAKLDTVKKESLTNEAVLQKLFSPTEPNLPSQESDLELEDNYINESQYSLFDYSQDFKSKMEYKGFKTILVDTVKSLEPHQLYGDSELFEKIDRMIYSLEGDYLQKVANAYNQPIHIHKTIANEGVQVITPHSMDFGQALNLLEYGPDLYCSLVSEKKVKKDYIDSFDDLDHEIAEEFMNNFEWTELDQRKLELTKLGPGSLMDNINLIEMQNTSYQELDLQDFNECSSSLGSRVKSTKFSPPISRKYSDASSLNEQEFQDLQRALEESMHDVPSQDPYDEELQIVLELSRRESLPKEPYVGKGKAPLK</sequence>
<dbReference type="Proteomes" id="UP001210925">
    <property type="component" value="Unassembled WGS sequence"/>
</dbReference>
<comment type="caution">
    <text evidence="1">The sequence shown here is derived from an EMBL/GenBank/DDBJ whole genome shotgun (WGS) entry which is preliminary data.</text>
</comment>
<gene>
    <name evidence="1" type="ORF">HK103_007394</name>
</gene>
<proteinExistence type="predicted"/>
<name>A0AAD5UKS8_9FUNG</name>
<dbReference type="EMBL" id="JADGKB010000009">
    <property type="protein sequence ID" value="KAJ3260831.1"/>
    <property type="molecule type" value="Genomic_DNA"/>
</dbReference>
<protein>
    <submittedName>
        <fullName evidence="1">Uncharacterized protein</fullName>
    </submittedName>
</protein>
<evidence type="ECO:0000313" key="1">
    <source>
        <dbReference type="EMBL" id="KAJ3260831.1"/>
    </source>
</evidence>
<dbReference type="AlphaFoldDB" id="A0AAD5UKS8"/>
<reference evidence="1" key="1">
    <citation type="submission" date="2020-05" db="EMBL/GenBank/DDBJ databases">
        <title>Phylogenomic resolution of chytrid fungi.</title>
        <authorList>
            <person name="Stajich J.E."/>
            <person name="Amses K."/>
            <person name="Simmons R."/>
            <person name="Seto K."/>
            <person name="Myers J."/>
            <person name="Bonds A."/>
            <person name="Quandt C.A."/>
            <person name="Barry K."/>
            <person name="Liu P."/>
            <person name="Grigoriev I."/>
            <person name="Longcore J.E."/>
            <person name="James T.Y."/>
        </authorList>
    </citation>
    <scope>NUCLEOTIDE SEQUENCE</scope>
    <source>
        <strain evidence="1">PLAUS21</strain>
    </source>
</reference>
<keyword evidence="2" id="KW-1185">Reference proteome</keyword>